<dbReference type="Gene3D" id="2.60.40.10">
    <property type="entry name" value="Immunoglobulins"/>
    <property type="match status" value="4"/>
</dbReference>
<dbReference type="InParanoid" id="C5LWP6"/>
<dbReference type="SUPFAM" id="SSF49265">
    <property type="entry name" value="Fibronectin type III"/>
    <property type="match status" value="3"/>
</dbReference>
<dbReference type="AlphaFoldDB" id="C5LWP6"/>
<sequence>MEYINFGATCFSVEVSIFEYGIHHGQKICTVRLCFEVPSEWGFASIIWDGYVMPAEDGDYTLGVDAPSRVLVTRIYFNYTVDAINATVSLKGGILYPIQVHLYGLKGGDSATLLWANGKNRITVKWDAVNSSLTPVSYTVLVDGQTRVSGMTKMRNMTNLSYTLTPCTSGTYYDFRVYATSVAGDGPVSENLNRPCGRIPGPTSIPRLRGADCLTSPAWIAFEWDPPLDDGGSPLTGYKLLRASESDPSDWQLIGSVSMREVNFTDRGSIGGLIYGKYYSYRVVAMNGIDDLDYSYASEPLLALCTTPPPTPAAPTRDYPPLSRTAVTLRWDEVTGADGYRVYAQRGDYGEVSLVYDGLGLGDQLSYTHLSLEAGVSYTYWLTALSAASESTRSPPLETVAAELSGPPTEVVSTGPKELRWKYPRDEGGTSVKAFQVLVSSYDTPLSEATVNWTAAQNDWVFDHQPWETTFIGKDVLETGQDYVLRVRAVTGAGPGESSLGVVVSGGQQLQIIRMWPSNVSRTHIELEWEEVEYNLTMDVYVDDGNDGALGLWYENVSDTKFSVGPLVTGQTYKLQIVPDTWNELSRKYA</sequence>
<evidence type="ECO:0000313" key="3">
    <source>
        <dbReference type="EMBL" id="EEQ98841.1"/>
    </source>
</evidence>
<reference evidence="3 4" key="1">
    <citation type="submission" date="2008-07" db="EMBL/GenBank/DDBJ databases">
        <authorList>
            <person name="El-Sayed N."/>
            <person name="Caler E."/>
            <person name="Inman J."/>
            <person name="Amedeo P."/>
            <person name="Hass B."/>
            <person name="Wortman J."/>
        </authorList>
    </citation>
    <scope>NUCLEOTIDE SEQUENCE [LARGE SCALE GENOMIC DNA]</scope>
    <source>
        <strain evidence="4">ATCC 50983 / TXsc</strain>
    </source>
</reference>
<dbReference type="InterPro" id="IPR003961">
    <property type="entry name" value="FN3_dom"/>
</dbReference>
<proteinExistence type="predicted"/>
<dbReference type="InterPro" id="IPR036116">
    <property type="entry name" value="FN3_sf"/>
</dbReference>
<gene>
    <name evidence="3" type="ORF">Pmar_PMAR007220</name>
</gene>
<dbReference type="SUPFAM" id="SSF56988">
    <property type="entry name" value="Anthrax protective antigen"/>
    <property type="match status" value="1"/>
</dbReference>
<accession>C5LWP6</accession>
<protein>
    <recommendedName>
        <fullName evidence="2">Fibronectin type-III domain-containing protein</fullName>
    </recommendedName>
</protein>
<dbReference type="Pfam" id="PF00041">
    <property type="entry name" value="fn3"/>
    <property type="match status" value="1"/>
</dbReference>
<feature type="domain" description="Fibronectin type-III" evidence="2">
    <location>
        <begin position="108"/>
        <end position="199"/>
    </location>
</feature>
<dbReference type="SMART" id="SM00060">
    <property type="entry name" value="FN3"/>
    <property type="match status" value="5"/>
</dbReference>
<dbReference type="PROSITE" id="PS50853">
    <property type="entry name" value="FN3"/>
    <property type="match status" value="3"/>
</dbReference>
<feature type="domain" description="Fibronectin type-III" evidence="2">
    <location>
        <begin position="311"/>
        <end position="408"/>
    </location>
</feature>
<feature type="domain" description="Fibronectin type-III" evidence="2">
    <location>
        <begin position="202"/>
        <end position="310"/>
    </location>
</feature>
<dbReference type="PANTHER" id="PTHR13817:SF166">
    <property type="entry name" value="NEURONAL IGCAM-RELATED"/>
    <property type="match status" value="1"/>
</dbReference>
<dbReference type="InterPro" id="IPR050964">
    <property type="entry name" value="Striated_Muscle_Regulatory"/>
</dbReference>
<organism evidence="4">
    <name type="scientific">Perkinsus marinus (strain ATCC 50983 / TXsc)</name>
    <dbReference type="NCBI Taxonomy" id="423536"/>
    <lineage>
        <taxon>Eukaryota</taxon>
        <taxon>Sar</taxon>
        <taxon>Alveolata</taxon>
        <taxon>Perkinsozoa</taxon>
        <taxon>Perkinsea</taxon>
        <taxon>Perkinsida</taxon>
        <taxon>Perkinsidae</taxon>
        <taxon>Perkinsus</taxon>
    </lineage>
</organism>
<dbReference type="RefSeq" id="XP_002766124.1">
    <property type="nucleotide sequence ID" value="XM_002766078.1"/>
</dbReference>
<dbReference type="OrthoDB" id="504170at2759"/>
<evidence type="ECO:0000259" key="2">
    <source>
        <dbReference type="PROSITE" id="PS50853"/>
    </source>
</evidence>
<evidence type="ECO:0000313" key="4">
    <source>
        <dbReference type="Proteomes" id="UP000007800"/>
    </source>
</evidence>
<keyword evidence="1" id="KW-0677">Repeat</keyword>
<keyword evidence="4" id="KW-1185">Reference proteome</keyword>
<dbReference type="PANTHER" id="PTHR13817">
    <property type="entry name" value="TITIN"/>
    <property type="match status" value="1"/>
</dbReference>
<name>C5LWP6_PERM5</name>
<dbReference type="CDD" id="cd00063">
    <property type="entry name" value="FN3"/>
    <property type="match status" value="3"/>
</dbReference>
<dbReference type="OMA" id="THIELEW"/>
<dbReference type="GeneID" id="9062968"/>
<dbReference type="Proteomes" id="UP000007800">
    <property type="component" value="Unassembled WGS sequence"/>
</dbReference>
<evidence type="ECO:0000256" key="1">
    <source>
        <dbReference type="ARBA" id="ARBA00022737"/>
    </source>
</evidence>
<dbReference type="EMBL" id="GG686213">
    <property type="protein sequence ID" value="EEQ98841.1"/>
    <property type="molecule type" value="Genomic_DNA"/>
</dbReference>
<dbReference type="InterPro" id="IPR013783">
    <property type="entry name" value="Ig-like_fold"/>
</dbReference>